<dbReference type="InterPro" id="IPR053151">
    <property type="entry name" value="RNase_H-like"/>
</dbReference>
<name>A0AAD8HH19_9APIA</name>
<evidence type="ECO:0000313" key="2">
    <source>
        <dbReference type="EMBL" id="KAK1366311.1"/>
    </source>
</evidence>
<dbReference type="PANTHER" id="PTHR47723">
    <property type="entry name" value="OS05G0353850 PROTEIN"/>
    <property type="match status" value="1"/>
</dbReference>
<dbReference type="PANTHER" id="PTHR47723:SF19">
    <property type="entry name" value="POLYNUCLEOTIDYL TRANSFERASE, RIBONUCLEASE H-LIKE SUPERFAMILY PROTEIN"/>
    <property type="match status" value="1"/>
</dbReference>
<organism evidence="2 3">
    <name type="scientific">Heracleum sosnowskyi</name>
    <dbReference type="NCBI Taxonomy" id="360622"/>
    <lineage>
        <taxon>Eukaryota</taxon>
        <taxon>Viridiplantae</taxon>
        <taxon>Streptophyta</taxon>
        <taxon>Embryophyta</taxon>
        <taxon>Tracheophyta</taxon>
        <taxon>Spermatophyta</taxon>
        <taxon>Magnoliopsida</taxon>
        <taxon>eudicotyledons</taxon>
        <taxon>Gunneridae</taxon>
        <taxon>Pentapetalae</taxon>
        <taxon>asterids</taxon>
        <taxon>campanulids</taxon>
        <taxon>Apiales</taxon>
        <taxon>Apiaceae</taxon>
        <taxon>Apioideae</taxon>
        <taxon>apioid superclade</taxon>
        <taxon>Tordylieae</taxon>
        <taxon>Tordyliinae</taxon>
        <taxon>Heracleum</taxon>
    </lineage>
</organism>
<dbReference type="GO" id="GO:0004523">
    <property type="term" value="F:RNA-DNA hybrid ribonuclease activity"/>
    <property type="evidence" value="ECO:0007669"/>
    <property type="project" value="InterPro"/>
</dbReference>
<reference evidence="2" key="2">
    <citation type="submission" date="2023-05" db="EMBL/GenBank/DDBJ databases">
        <authorList>
            <person name="Schelkunov M.I."/>
        </authorList>
    </citation>
    <scope>NUCLEOTIDE SEQUENCE</scope>
    <source>
        <strain evidence="2">Hsosn_3</strain>
        <tissue evidence="2">Leaf</tissue>
    </source>
</reference>
<dbReference type="Pfam" id="PF13456">
    <property type="entry name" value="RVT_3"/>
    <property type="match status" value="1"/>
</dbReference>
<protein>
    <recommendedName>
        <fullName evidence="1">RNase H type-1 domain-containing protein</fullName>
    </recommendedName>
</protein>
<comment type="caution">
    <text evidence="2">The sequence shown here is derived from an EMBL/GenBank/DDBJ whole genome shotgun (WGS) entry which is preliminary data.</text>
</comment>
<feature type="domain" description="RNase H type-1" evidence="1">
    <location>
        <begin position="10"/>
        <end position="114"/>
    </location>
</feature>
<keyword evidence="3" id="KW-1185">Reference proteome</keyword>
<reference evidence="2" key="1">
    <citation type="submission" date="2023-02" db="EMBL/GenBank/DDBJ databases">
        <title>Genome of toxic invasive species Heracleum sosnowskyi carries increased number of genes despite the absence of recent whole-genome duplications.</title>
        <authorList>
            <person name="Schelkunov M."/>
            <person name="Shtratnikova V."/>
            <person name="Makarenko M."/>
            <person name="Klepikova A."/>
            <person name="Omelchenko D."/>
            <person name="Novikova G."/>
            <person name="Obukhova E."/>
            <person name="Bogdanov V."/>
            <person name="Penin A."/>
            <person name="Logacheva M."/>
        </authorList>
    </citation>
    <scope>NUCLEOTIDE SEQUENCE</scope>
    <source>
        <strain evidence="2">Hsosn_3</strain>
        <tissue evidence="2">Leaf</tissue>
    </source>
</reference>
<evidence type="ECO:0000259" key="1">
    <source>
        <dbReference type="Pfam" id="PF13456"/>
    </source>
</evidence>
<dbReference type="EMBL" id="JAUIZM010000009">
    <property type="protein sequence ID" value="KAK1366311.1"/>
    <property type="molecule type" value="Genomic_DNA"/>
</dbReference>
<dbReference type="InterPro" id="IPR002156">
    <property type="entry name" value="RNaseH_domain"/>
</dbReference>
<sequence>MFTRELYGCGLVVIIRDSEGHGIHGCCKVTGGSAPYALEMHALLLALNLSWNKGKKNIVIECECAKALLKAYDDVYDGLVERINKLRDKDWEECEIVLIDPSANAAAVALADHAHIDCSGSCLVKELTSPPSVIQSLIDAESRGN</sequence>
<accession>A0AAD8HH19</accession>
<proteinExistence type="predicted"/>
<dbReference type="GO" id="GO:0003676">
    <property type="term" value="F:nucleic acid binding"/>
    <property type="evidence" value="ECO:0007669"/>
    <property type="project" value="InterPro"/>
</dbReference>
<dbReference type="Proteomes" id="UP001237642">
    <property type="component" value="Unassembled WGS sequence"/>
</dbReference>
<evidence type="ECO:0000313" key="3">
    <source>
        <dbReference type="Proteomes" id="UP001237642"/>
    </source>
</evidence>
<dbReference type="AlphaFoldDB" id="A0AAD8HH19"/>
<gene>
    <name evidence="2" type="ORF">POM88_041872</name>
</gene>